<evidence type="ECO:0000256" key="1">
    <source>
        <dbReference type="ARBA" id="ARBA00022676"/>
    </source>
</evidence>
<feature type="domain" description="Phosphoribosyltransferase" evidence="3">
    <location>
        <begin position="14"/>
        <end position="144"/>
    </location>
</feature>
<dbReference type="RefSeq" id="WP_077277527.1">
    <property type="nucleotide sequence ID" value="NZ_MVBK01000011.1"/>
</dbReference>
<reference evidence="4 5" key="1">
    <citation type="submission" date="2017-02" db="EMBL/GenBank/DDBJ databases">
        <title>Genomic diversity within the haloalkaliphilic genus Thioalkalivibrio.</title>
        <authorList>
            <person name="Ahn A.-C."/>
            <person name="Meier-Kolthoff J."/>
            <person name="Overmars L."/>
            <person name="Richter M."/>
            <person name="Woyke T."/>
            <person name="Sorokin D.Y."/>
            <person name="Muyzer G."/>
        </authorList>
    </citation>
    <scope>NUCLEOTIDE SEQUENCE [LARGE SCALE GENOMIC DNA]</scope>
    <source>
        <strain evidence="4 5">ALJD</strain>
    </source>
</reference>
<dbReference type="InterPro" id="IPR029057">
    <property type="entry name" value="PRTase-like"/>
</dbReference>
<sequence length="208" mass="23139">MPERPMQVRLIALEEVVAACDRLARAVLDSGFRPDTVVAIARGGFMPARFLCDFLGISTLMSIKVRHYEAGGQRAGDAVVDCPLGGDVSGRKVLLVDDVNDSGETLRAALPYLRDLDPTDLRSAVLHEKSTTACSADFTAEVMRQWRWVLYPWAVVEDVGQFIRDMDPVPDTMDAIRAALQEKHDLTLSPQQLDRVIRYNRLRVKASV</sequence>
<dbReference type="Proteomes" id="UP000189462">
    <property type="component" value="Unassembled WGS sequence"/>
</dbReference>
<evidence type="ECO:0000259" key="3">
    <source>
        <dbReference type="Pfam" id="PF00156"/>
    </source>
</evidence>
<keyword evidence="5" id="KW-1185">Reference proteome</keyword>
<dbReference type="Gene3D" id="3.40.50.2020">
    <property type="match status" value="1"/>
</dbReference>
<dbReference type="STRING" id="108003.B1C78_02335"/>
<dbReference type="EMBL" id="MVBK01000011">
    <property type="protein sequence ID" value="OOG28081.1"/>
    <property type="molecule type" value="Genomic_DNA"/>
</dbReference>
<dbReference type="CDD" id="cd06223">
    <property type="entry name" value="PRTases_typeI"/>
    <property type="match status" value="1"/>
</dbReference>
<protein>
    <submittedName>
        <fullName evidence="4">Phosphoribosyltransferase</fullName>
    </submittedName>
</protein>
<dbReference type="GO" id="GO:0016757">
    <property type="term" value="F:glycosyltransferase activity"/>
    <property type="evidence" value="ECO:0007669"/>
    <property type="project" value="UniProtKB-KW"/>
</dbReference>
<keyword evidence="1 4" id="KW-0328">Glycosyltransferase</keyword>
<organism evidence="4 5">
    <name type="scientific">Thioalkalivibrio denitrificans</name>
    <dbReference type="NCBI Taxonomy" id="108003"/>
    <lineage>
        <taxon>Bacteria</taxon>
        <taxon>Pseudomonadati</taxon>
        <taxon>Pseudomonadota</taxon>
        <taxon>Gammaproteobacteria</taxon>
        <taxon>Chromatiales</taxon>
        <taxon>Ectothiorhodospiraceae</taxon>
        <taxon>Thioalkalivibrio</taxon>
    </lineage>
</organism>
<accession>A0A1V3NSR2</accession>
<comment type="caution">
    <text evidence="4">The sequence shown here is derived from an EMBL/GenBank/DDBJ whole genome shotgun (WGS) entry which is preliminary data.</text>
</comment>
<proteinExistence type="predicted"/>
<dbReference type="SUPFAM" id="SSF53271">
    <property type="entry name" value="PRTase-like"/>
    <property type="match status" value="1"/>
</dbReference>
<dbReference type="PANTHER" id="PTHR43363:SF1">
    <property type="entry name" value="HYPOXANTHINE-GUANINE PHOSPHORIBOSYLTRANSFERASE"/>
    <property type="match status" value="1"/>
</dbReference>
<dbReference type="OrthoDB" id="199120at2"/>
<gene>
    <name evidence="4" type="ORF">B1C78_02335</name>
</gene>
<name>A0A1V3NSR2_9GAMM</name>
<keyword evidence="2 4" id="KW-0808">Transferase</keyword>
<dbReference type="InterPro" id="IPR000836">
    <property type="entry name" value="PRTase_dom"/>
</dbReference>
<evidence type="ECO:0000313" key="5">
    <source>
        <dbReference type="Proteomes" id="UP000189462"/>
    </source>
</evidence>
<dbReference type="PANTHER" id="PTHR43363">
    <property type="entry name" value="HYPOXANTHINE PHOSPHORIBOSYLTRANSFERASE"/>
    <property type="match status" value="1"/>
</dbReference>
<evidence type="ECO:0000256" key="2">
    <source>
        <dbReference type="ARBA" id="ARBA00022679"/>
    </source>
</evidence>
<dbReference type="AlphaFoldDB" id="A0A1V3NSR2"/>
<evidence type="ECO:0000313" key="4">
    <source>
        <dbReference type="EMBL" id="OOG28081.1"/>
    </source>
</evidence>
<dbReference type="Pfam" id="PF00156">
    <property type="entry name" value="Pribosyltran"/>
    <property type="match status" value="1"/>
</dbReference>